<keyword evidence="7" id="KW-1185">Reference proteome</keyword>
<evidence type="ECO:0000256" key="1">
    <source>
        <dbReference type="ARBA" id="ARBA00009995"/>
    </source>
</evidence>
<evidence type="ECO:0000256" key="4">
    <source>
        <dbReference type="RuleBase" id="RU362057"/>
    </source>
</evidence>
<comment type="similarity">
    <text evidence="1 3">Belongs to the UDP-glycosyltransferase family.</text>
</comment>
<dbReference type="CDD" id="cd03784">
    <property type="entry name" value="GT1_Gtf-like"/>
    <property type="match status" value="1"/>
</dbReference>
<dbReference type="Pfam" id="PF00201">
    <property type="entry name" value="UDPGT"/>
    <property type="match status" value="1"/>
</dbReference>
<comment type="caution">
    <text evidence="6">The sequence shown here is derived from an EMBL/GenBank/DDBJ whole genome shotgun (WGS) entry which is preliminary data.</text>
</comment>
<keyword evidence="3" id="KW-0328">Glycosyltransferase</keyword>
<sequence length="482" mass="54059">MDSKPHVVITPFPAQSHLISLMKLAKVLHSRGFYVTYVNTEYNHRRLLDSRGPQALNGLSDFHFETIPDGLPPSDANATQHLPSLCESTAKNCLLPFTKLLVRLHENASNGLVPPVTCLISDVAMTFTLKAAREIGLPIAIYSPISATSFLGFCHVRTLLDKGIIPLKDASYLTNGYLDTELDWLSGMKNVRLRDLPIFLSPTPDSNDTLLNFIINEVQTAQTADAIIFNTFSELESEALDTLSPIFPPLYTIGPVHMLLNQIPQNQVLDSIGSNMWKEETHCIQWLESKKPKSVVYVNFGSITTMSAEQVHEFAWGLANSKKPFLWIIRPDLVDGGSIILSPKFLCATKDRRVIASWCEQEKVLNHPSTGGFLTHCGWNSTLESMCSGVPMACWPFFGDQQPNCRYACVEWEIGIEIDNNVKREMVERVINELMEGVKGKEMRHKVLQWKKIAKEATVPHGSSYVNLEKFINEVLIKGKNY</sequence>
<evidence type="ECO:0000256" key="3">
    <source>
        <dbReference type="RuleBase" id="RU003718"/>
    </source>
</evidence>
<feature type="domain" description="Glycosyltransferase N-terminal" evidence="5">
    <location>
        <begin position="7"/>
        <end position="109"/>
    </location>
</feature>
<dbReference type="InterPro" id="IPR002213">
    <property type="entry name" value="UDP_glucos_trans"/>
</dbReference>
<protein>
    <recommendedName>
        <fullName evidence="4">Glycosyltransferase</fullName>
        <ecNumber evidence="4">2.4.1.-</ecNumber>
    </recommendedName>
</protein>
<dbReference type="EMBL" id="JAWXYG010000005">
    <property type="protein sequence ID" value="KAK4271273.1"/>
    <property type="molecule type" value="Genomic_DNA"/>
</dbReference>
<dbReference type="EC" id="2.4.1.-" evidence="4"/>
<proteinExistence type="inferred from homology"/>
<dbReference type="SUPFAM" id="SSF53756">
    <property type="entry name" value="UDP-Glycosyltransferase/glycogen phosphorylase"/>
    <property type="match status" value="1"/>
</dbReference>
<dbReference type="InterPro" id="IPR058980">
    <property type="entry name" value="Glyco_transf_N"/>
</dbReference>
<evidence type="ECO:0000256" key="2">
    <source>
        <dbReference type="ARBA" id="ARBA00022679"/>
    </source>
</evidence>
<dbReference type="GO" id="GO:0080044">
    <property type="term" value="F:quercetin 7-O-glucosyltransferase activity"/>
    <property type="evidence" value="ECO:0007669"/>
    <property type="project" value="TreeGrafter"/>
</dbReference>
<evidence type="ECO:0000313" key="6">
    <source>
        <dbReference type="EMBL" id="KAK4271273.1"/>
    </source>
</evidence>
<evidence type="ECO:0000259" key="5">
    <source>
        <dbReference type="Pfam" id="PF26168"/>
    </source>
</evidence>
<dbReference type="AlphaFoldDB" id="A0AAE1JN47"/>
<dbReference type="Proteomes" id="UP001293593">
    <property type="component" value="Unassembled WGS sequence"/>
</dbReference>
<dbReference type="Gene3D" id="3.40.50.2000">
    <property type="entry name" value="Glycogen Phosphorylase B"/>
    <property type="match status" value="2"/>
</dbReference>
<reference evidence="6" key="1">
    <citation type="submission" date="2023-10" db="EMBL/GenBank/DDBJ databases">
        <title>Chromosome-level genome of the transformable northern wattle, Acacia crassicarpa.</title>
        <authorList>
            <person name="Massaro I."/>
            <person name="Sinha N.R."/>
            <person name="Poethig S."/>
            <person name="Leichty A.R."/>
        </authorList>
    </citation>
    <scope>NUCLEOTIDE SEQUENCE</scope>
    <source>
        <strain evidence="6">Acra3RX</strain>
        <tissue evidence="6">Leaf</tissue>
    </source>
</reference>
<dbReference type="FunFam" id="3.40.50.2000:FF:000055">
    <property type="entry name" value="Glycosyltransferase"/>
    <property type="match status" value="1"/>
</dbReference>
<dbReference type="Pfam" id="PF26168">
    <property type="entry name" value="Glyco_transf_N"/>
    <property type="match status" value="1"/>
</dbReference>
<organism evidence="6 7">
    <name type="scientific">Acacia crassicarpa</name>
    <name type="common">northern wattle</name>
    <dbReference type="NCBI Taxonomy" id="499986"/>
    <lineage>
        <taxon>Eukaryota</taxon>
        <taxon>Viridiplantae</taxon>
        <taxon>Streptophyta</taxon>
        <taxon>Embryophyta</taxon>
        <taxon>Tracheophyta</taxon>
        <taxon>Spermatophyta</taxon>
        <taxon>Magnoliopsida</taxon>
        <taxon>eudicotyledons</taxon>
        <taxon>Gunneridae</taxon>
        <taxon>Pentapetalae</taxon>
        <taxon>rosids</taxon>
        <taxon>fabids</taxon>
        <taxon>Fabales</taxon>
        <taxon>Fabaceae</taxon>
        <taxon>Caesalpinioideae</taxon>
        <taxon>mimosoid clade</taxon>
        <taxon>Acacieae</taxon>
        <taxon>Acacia</taxon>
    </lineage>
</organism>
<keyword evidence="2 3" id="KW-0808">Transferase</keyword>
<dbReference type="PROSITE" id="PS00375">
    <property type="entry name" value="UDPGT"/>
    <property type="match status" value="1"/>
</dbReference>
<dbReference type="InterPro" id="IPR035595">
    <property type="entry name" value="UDP_glycos_trans_CS"/>
</dbReference>
<dbReference type="FunFam" id="3.40.50.2000:FF:000027">
    <property type="entry name" value="Glycosyltransferase"/>
    <property type="match status" value="1"/>
</dbReference>
<dbReference type="PANTHER" id="PTHR11926">
    <property type="entry name" value="GLUCOSYL/GLUCURONOSYL TRANSFERASES"/>
    <property type="match status" value="1"/>
</dbReference>
<gene>
    <name evidence="6" type="ORF">QN277_019988</name>
</gene>
<accession>A0AAE1JN47</accession>
<name>A0AAE1JN47_9FABA</name>
<dbReference type="PANTHER" id="PTHR11926:SF1188">
    <property type="entry name" value="FAMILY PROTEIN, PUTATIVE-RELATED"/>
    <property type="match status" value="1"/>
</dbReference>
<dbReference type="GO" id="GO:0080043">
    <property type="term" value="F:quercetin 3-O-glucosyltransferase activity"/>
    <property type="evidence" value="ECO:0007669"/>
    <property type="project" value="TreeGrafter"/>
</dbReference>
<evidence type="ECO:0000313" key="7">
    <source>
        <dbReference type="Proteomes" id="UP001293593"/>
    </source>
</evidence>